<evidence type="ECO:0000313" key="7">
    <source>
        <dbReference type="EMBL" id="MDD9208260.1"/>
    </source>
</evidence>
<feature type="transmembrane region" description="Helical" evidence="6">
    <location>
        <begin position="375"/>
        <end position="395"/>
    </location>
</feature>
<comment type="similarity">
    <text evidence="2">Belongs to the purine-cytosine permease (2.A.39) family.</text>
</comment>
<protein>
    <submittedName>
        <fullName evidence="7">Cytosine permease</fullName>
    </submittedName>
</protein>
<feature type="transmembrane region" description="Helical" evidence="6">
    <location>
        <begin position="162"/>
        <end position="182"/>
    </location>
</feature>
<feature type="transmembrane region" description="Helical" evidence="6">
    <location>
        <begin position="194"/>
        <end position="214"/>
    </location>
</feature>
<evidence type="ECO:0000256" key="6">
    <source>
        <dbReference type="SAM" id="Phobius"/>
    </source>
</evidence>
<dbReference type="Pfam" id="PF02133">
    <property type="entry name" value="Transp_cyt_pur"/>
    <property type="match status" value="1"/>
</dbReference>
<gene>
    <name evidence="7" type="ORF">PU560_17590</name>
</gene>
<dbReference type="Proteomes" id="UP001165561">
    <property type="component" value="Unassembled WGS sequence"/>
</dbReference>
<feature type="transmembrane region" description="Helical" evidence="6">
    <location>
        <begin position="112"/>
        <end position="142"/>
    </location>
</feature>
<keyword evidence="3 6" id="KW-0812">Transmembrane</keyword>
<evidence type="ECO:0000256" key="1">
    <source>
        <dbReference type="ARBA" id="ARBA00004141"/>
    </source>
</evidence>
<keyword evidence="5 6" id="KW-0472">Membrane</keyword>
<feature type="transmembrane region" description="Helical" evidence="6">
    <location>
        <begin position="234"/>
        <end position="254"/>
    </location>
</feature>
<feature type="transmembrane region" description="Helical" evidence="6">
    <location>
        <begin position="350"/>
        <end position="369"/>
    </location>
</feature>
<feature type="transmembrane region" description="Helical" evidence="6">
    <location>
        <begin position="300"/>
        <end position="321"/>
    </location>
</feature>
<dbReference type="Gene3D" id="1.10.4160.10">
    <property type="entry name" value="Hydantoin permease"/>
    <property type="match status" value="1"/>
</dbReference>
<dbReference type="PANTHER" id="PTHR30569:SF0">
    <property type="entry name" value="CYTOSINE PERMEASE"/>
    <property type="match status" value="1"/>
</dbReference>
<dbReference type="InterPro" id="IPR001248">
    <property type="entry name" value="Pur-cyt_permease"/>
</dbReference>
<keyword evidence="8" id="KW-1185">Reference proteome</keyword>
<comment type="caution">
    <text evidence="7">The sequence shown here is derived from an EMBL/GenBank/DDBJ whole genome shotgun (WGS) entry which is preliminary data.</text>
</comment>
<feature type="transmembrane region" description="Helical" evidence="6">
    <location>
        <begin position="266"/>
        <end position="288"/>
    </location>
</feature>
<evidence type="ECO:0000313" key="8">
    <source>
        <dbReference type="Proteomes" id="UP001165561"/>
    </source>
</evidence>
<keyword evidence="4 6" id="KW-1133">Transmembrane helix</keyword>
<accession>A0ABT5U1P9</accession>
<evidence type="ECO:0000256" key="4">
    <source>
        <dbReference type="ARBA" id="ARBA00022989"/>
    </source>
</evidence>
<feature type="transmembrane region" description="Helical" evidence="6">
    <location>
        <begin position="441"/>
        <end position="461"/>
    </location>
</feature>
<organism evidence="7 8">
    <name type="scientific">Georgenia halotolerans</name>
    <dbReference type="NCBI Taxonomy" id="3028317"/>
    <lineage>
        <taxon>Bacteria</taxon>
        <taxon>Bacillati</taxon>
        <taxon>Actinomycetota</taxon>
        <taxon>Actinomycetes</taxon>
        <taxon>Micrococcales</taxon>
        <taxon>Bogoriellaceae</taxon>
        <taxon>Georgenia</taxon>
    </lineage>
</organism>
<dbReference type="InterPro" id="IPR030191">
    <property type="entry name" value="CodB"/>
</dbReference>
<name>A0ABT5U1P9_9MICO</name>
<dbReference type="PANTHER" id="PTHR30569">
    <property type="entry name" value="CYTOSINE TRANSPORTER CODB"/>
    <property type="match status" value="1"/>
</dbReference>
<dbReference type="EMBL" id="JARACI010001203">
    <property type="protein sequence ID" value="MDD9208260.1"/>
    <property type="molecule type" value="Genomic_DNA"/>
</dbReference>
<evidence type="ECO:0000256" key="3">
    <source>
        <dbReference type="ARBA" id="ARBA00022692"/>
    </source>
</evidence>
<feature type="transmembrane region" description="Helical" evidence="6">
    <location>
        <begin position="35"/>
        <end position="58"/>
    </location>
</feature>
<comment type="subcellular location">
    <subcellularLocation>
        <location evidence="1">Membrane</location>
        <topology evidence="1">Multi-pass membrane protein</topology>
    </subcellularLocation>
</comment>
<evidence type="ECO:0000256" key="2">
    <source>
        <dbReference type="ARBA" id="ARBA00008974"/>
    </source>
</evidence>
<proteinExistence type="inferred from homology"/>
<sequence>MSTAPQPTDLEEELGYDHEEYMLEPVPRAARRRTFGIAAIWVGFGFVVTGLIVGGQLAGQGDAPGMPLGSAVATIALGELVLFALTILLGIPAMRTGFNLALLSKVSYGAKGFVLPMVVMALLTLGWFASILGMIGDIWGVLLGNPTGIAVIDPAWFGRPGIQPVTLEVVLSCLAFGALFTWTAYRGISAIEKVAIPVAPFVLLVALYAGYGMLDENGGWGAMVDEASTRSGMPIGTGITIVVGAWIAGAVMGADIMRFAKHVPAVVIGAAAAFILTNPLLNVVGYVGSITTGDSNFVNWMYTHGVILTLVGVVVWTTSLWTTENSELYSNSLYTGPVLHAFDVKVKRSTLVLIVGLVGTILGAMAFYQLFFADFITILGAAFVPLVAPIIADYFLLRRDAFTPESYLRQPAVRWVGVISFLVGATCGLLFQYVWPLPFGFSAGIAALIVTFVLHVVLHMLSGSRTAAGSEASSRR</sequence>
<reference evidence="7" key="1">
    <citation type="submission" date="2023-02" db="EMBL/GenBank/DDBJ databases">
        <title>Georgenia sp.10Sc9-8, isolated from a soil sample collected from the Taklamakan desert.</title>
        <authorList>
            <person name="Liu S."/>
        </authorList>
    </citation>
    <scope>NUCLEOTIDE SEQUENCE</scope>
    <source>
        <strain evidence="7">10Sc9-8</strain>
    </source>
</reference>
<feature type="transmembrane region" description="Helical" evidence="6">
    <location>
        <begin position="415"/>
        <end position="435"/>
    </location>
</feature>
<evidence type="ECO:0000256" key="5">
    <source>
        <dbReference type="ARBA" id="ARBA00023136"/>
    </source>
</evidence>
<feature type="transmembrane region" description="Helical" evidence="6">
    <location>
        <begin position="70"/>
        <end position="91"/>
    </location>
</feature>